<sequence length="291" mass="32406">MTALSNAIKRKTHKERAQPAARKKYGLLEKHKDYVERARNFHKKEKALKSLKRKAEERNPDEFYFAMEKARTKDGVHEGRLTQANKYSQEELALMRSQDVKYLSMKATSDANKAERLKQSLHFIGVTNASVSAAAAAATAAAAAPRKKGGAAAPAPAPAAAPQRQRHTVFVDSEQAAREFDAAQYFDTPAELLDRTFNRPRKEQLADRGAVTGAKSLKGVEKRKYAAYKELEQRTQRGGKVGKLAQHLAYEKTVAHSKGRKRKLGPKELAAAGLDPEAGAKVFVWKRERKR</sequence>
<protein>
    <recommendedName>
        <fullName evidence="5">U3 small nucleolar RNA-associated protein 11</fullName>
        <shortName evidence="5">U3 snoRNA-associated protein 11</shortName>
    </recommendedName>
</protein>
<feature type="region of interest" description="Disordered" evidence="6">
    <location>
        <begin position="1"/>
        <end position="23"/>
    </location>
</feature>
<accession>A0A836B0B4</accession>
<dbReference type="EMBL" id="JAEHOC010000003">
    <property type="protein sequence ID" value="KAG2443767.1"/>
    <property type="molecule type" value="Genomic_DNA"/>
</dbReference>
<keyword evidence="8" id="KW-1185">Reference proteome</keyword>
<dbReference type="PANTHER" id="PTHR12838">
    <property type="entry name" value="U3 SMALL NUCLEOLAR RNA-ASSOCIATED PROTEIN 11"/>
    <property type="match status" value="1"/>
</dbReference>
<dbReference type="Pfam" id="PF03998">
    <property type="entry name" value="Utp11"/>
    <property type="match status" value="1"/>
</dbReference>
<gene>
    <name evidence="7" type="ORF">HXX76_002111</name>
</gene>
<dbReference type="PIRSF" id="PIRSF015952">
    <property type="entry name" value="U3snoRNP11"/>
    <property type="match status" value="1"/>
</dbReference>
<keyword evidence="4 5" id="KW-0539">Nucleus</keyword>
<keyword evidence="3 5" id="KW-0698">rRNA processing</keyword>
<proteinExistence type="inferred from homology"/>
<comment type="subcellular location">
    <subcellularLocation>
        <location evidence="1 5">Nucleus</location>
        <location evidence="1 5">Nucleolus</location>
    </subcellularLocation>
</comment>
<dbReference type="AlphaFoldDB" id="A0A836B0B4"/>
<dbReference type="OrthoDB" id="29058at2759"/>
<reference evidence="7" key="1">
    <citation type="journal article" date="2020" name="bioRxiv">
        <title>Comparative genomics of Chlamydomonas.</title>
        <authorList>
            <person name="Craig R.J."/>
            <person name="Hasan A.R."/>
            <person name="Ness R.W."/>
            <person name="Keightley P.D."/>
        </authorList>
    </citation>
    <scope>NUCLEOTIDE SEQUENCE</scope>
    <source>
        <strain evidence="7">SAG 7.73</strain>
    </source>
</reference>
<evidence type="ECO:0000256" key="6">
    <source>
        <dbReference type="SAM" id="MobiDB-lite"/>
    </source>
</evidence>
<name>A0A836B0B4_CHLIN</name>
<evidence type="ECO:0000313" key="8">
    <source>
        <dbReference type="Proteomes" id="UP000650467"/>
    </source>
</evidence>
<evidence type="ECO:0000256" key="4">
    <source>
        <dbReference type="ARBA" id="ARBA00023242"/>
    </source>
</evidence>
<evidence type="ECO:0000256" key="3">
    <source>
        <dbReference type="ARBA" id="ARBA00022552"/>
    </source>
</evidence>
<comment type="similarity">
    <text evidence="2 5">Belongs to the UTP11 family.</text>
</comment>
<evidence type="ECO:0000256" key="1">
    <source>
        <dbReference type="ARBA" id="ARBA00004604"/>
    </source>
</evidence>
<evidence type="ECO:0000256" key="5">
    <source>
        <dbReference type="PIRNR" id="PIRNR015952"/>
    </source>
</evidence>
<evidence type="ECO:0000256" key="2">
    <source>
        <dbReference type="ARBA" id="ARBA00008105"/>
    </source>
</evidence>
<comment type="function">
    <text evidence="5">Involved in nucleolar processing of pre-18S ribosomal RNA.</text>
</comment>
<dbReference type="InterPro" id="IPR007144">
    <property type="entry name" value="SSU_processome_Utp11"/>
</dbReference>
<dbReference type="GO" id="GO:0032040">
    <property type="term" value="C:small-subunit processome"/>
    <property type="evidence" value="ECO:0007669"/>
    <property type="project" value="UniProtKB-UniRule"/>
</dbReference>
<dbReference type="PANTHER" id="PTHR12838:SF0">
    <property type="entry name" value="U3 SMALL NUCLEOLAR RNA-ASSOCIATED PROTEIN 11-RELATED"/>
    <property type="match status" value="1"/>
</dbReference>
<dbReference type="GO" id="GO:0006364">
    <property type="term" value="P:rRNA processing"/>
    <property type="evidence" value="ECO:0007669"/>
    <property type="project" value="UniProtKB-UniRule"/>
</dbReference>
<comment type="subunit">
    <text evidence="5">Component of the ribosomal small subunit (SSU) processome.</text>
</comment>
<comment type="caution">
    <text evidence="7">The sequence shown here is derived from an EMBL/GenBank/DDBJ whole genome shotgun (WGS) entry which is preliminary data.</text>
</comment>
<organism evidence="7 8">
    <name type="scientific">Chlamydomonas incerta</name>
    <dbReference type="NCBI Taxonomy" id="51695"/>
    <lineage>
        <taxon>Eukaryota</taxon>
        <taxon>Viridiplantae</taxon>
        <taxon>Chlorophyta</taxon>
        <taxon>core chlorophytes</taxon>
        <taxon>Chlorophyceae</taxon>
        <taxon>CS clade</taxon>
        <taxon>Chlamydomonadales</taxon>
        <taxon>Chlamydomonadaceae</taxon>
        <taxon>Chlamydomonas</taxon>
    </lineage>
</organism>
<dbReference type="Proteomes" id="UP000650467">
    <property type="component" value="Unassembled WGS sequence"/>
</dbReference>
<evidence type="ECO:0000313" key="7">
    <source>
        <dbReference type="EMBL" id="KAG2443767.1"/>
    </source>
</evidence>